<protein>
    <recommendedName>
        <fullName evidence="1">Bacteriophage phiJL001 Gp84 C-terminal domain-containing protein</fullName>
    </recommendedName>
</protein>
<reference evidence="2 3" key="1">
    <citation type="journal article" date="2015" name="Antonie Van Leeuwenhoek">
        <title>Pseudooceanicola atlanticus gen. nov. sp. nov., isolated from surface seawater of the Atlantic Ocean and reclassification of Oceanicola batsensis, Oceanicola marinus, Oceanicola nitratireducens, Oceanicola nanhaiensis, Oceanicola antarcticus and Oceanicola flagellatus, as Pseudooceanicola batsensis comb. nov., Pseudooceanicola marinus comb. nov., Pseudooceanicola nitratireducens comb. nov., Pseudooceanicola nanhaiensis comb. nov., Pseudooceanicola antarcticus comb. nov., and Pseudooceanicola flagellatus comb. nov.</title>
        <authorList>
            <person name="Lai Q."/>
            <person name="Li G."/>
            <person name="Liu X."/>
            <person name="Du Y."/>
            <person name="Sun F."/>
            <person name="Shao Z."/>
        </authorList>
    </citation>
    <scope>NUCLEOTIDE SEQUENCE [LARGE SCALE GENOMIC DNA]</scope>
    <source>
        <strain evidence="2 3">22II-s11g</strain>
    </source>
</reference>
<dbReference type="AlphaFoldDB" id="A0A0A0EFM2"/>
<organism evidence="2 3">
    <name type="scientific">Pseudooceanicola atlanticus</name>
    <dbReference type="NCBI Taxonomy" id="1461694"/>
    <lineage>
        <taxon>Bacteria</taxon>
        <taxon>Pseudomonadati</taxon>
        <taxon>Pseudomonadota</taxon>
        <taxon>Alphaproteobacteria</taxon>
        <taxon>Rhodobacterales</taxon>
        <taxon>Paracoccaceae</taxon>
        <taxon>Pseudooceanicola</taxon>
    </lineage>
</organism>
<proteinExistence type="predicted"/>
<accession>A0A0A0EFM2</accession>
<dbReference type="EMBL" id="AQQX01000003">
    <property type="protein sequence ID" value="KGM48853.1"/>
    <property type="molecule type" value="Genomic_DNA"/>
</dbReference>
<dbReference type="STRING" id="1461694.ATO9_09085"/>
<gene>
    <name evidence="2" type="ORF">ATO9_09085</name>
</gene>
<dbReference type="Pfam" id="PF09931">
    <property type="entry name" value="Phage_phiJL001_Gp84_N"/>
    <property type="match status" value="1"/>
</dbReference>
<evidence type="ECO:0000259" key="1">
    <source>
        <dbReference type="Pfam" id="PF09356"/>
    </source>
</evidence>
<name>A0A0A0EFM2_9RHOB</name>
<dbReference type="eggNOG" id="COG5449">
    <property type="taxonomic scope" value="Bacteria"/>
</dbReference>
<dbReference type="RefSeq" id="WP_043747610.1">
    <property type="nucleotide sequence ID" value="NZ_AQQX01000003.1"/>
</dbReference>
<dbReference type="Pfam" id="PF09356">
    <property type="entry name" value="Phage_BR0599"/>
    <property type="match status" value="1"/>
</dbReference>
<dbReference type="InterPro" id="IPR011928">
    <property type="entry name" value="Phage_phiJL001_Gp84"/>
</dbReference>
<dbReference type="InterPro" id="IPR018964">
    <property type="entry name" value="Phage_phiJL001_Gp84_C"/>
</dbReference>
<feature type="domain" description="Bacteriophage phiJL001 Gp84 C-terminal" evidence="1">
    <location>
        <begin position="194"/>
        <end position="276"/>
    </location>
</feature>
<dbReference type="Proteomes" id="UP000030004">
    <property type="component" value="Unassembled WGS sequence"/>
</dbReference>
<keyword evidence="3" id="KW-1185">Reference proteome</keyword>
<comment type="caution">
    <text evidence="2">The sequence shown here is derived from an EMBL/GenBank/DDBJ whole genome shotgun (WGS) entry which is preliminary data.</text>
</comment>
<dbReference type="OrthoDB" id="1633386at2"/>
<evidence type="ECO:0000313" key="2">
    <source>
        <dbReference type="EMBL" id="KGM48853.1"/>
    </source>
</evidence>
<sequence length="294" mass="31776">MAFHDGLAAHLATATTTTCHAWAITRRDGQVLGFTDHDRDLSFDGRTFRADSGLSAMALQQGTGLAVDNSEALGALTDAAISEAEIDAGRFDGAEVTAWIVNWANVDERQMLFRGTIGEMRRAGGAFQAELRGLAEALNQPTGRVYQKPCDAVLGNAACGVDLSDPGYSVTAAVATIEERQRLTLPRLEDFAPGWFTRGRLTVLSGTAEGLTGTIKRDLIEEAHRTVDLWQALRAPIEPGDTVRLEAGCDKRFETCRFKFANTLNFQGFPDIPGDDWLTIMPARTGQTGGGSRR</sequence>
<evidence type="ECO:0000313" key="3">
    <source>
        <dbReference type="Proteomes" id="UP000030004"/>
    </source>
</evidence>
<dbReference type="NCBIfam" id="TIGR02218">
    <property type="entry name" value="phg_TIGR02218"/>
    <property type="match status" value="1"/>
</dbReference>